<evidence type="ECO:0000259" key="1">
    <source>
        <dbReference type="Pfam" id="PF01370"/>
    </source>
</evidence>
<name>A0A9E7SV92_9EURY</name>
<dbReference type="InterPro" id="IPR051207">
    <property type="entry name" value="ComplexI_NDUFA9_subunit"/>
</dbReference>
<accession>A0A9E7SV92</accession>
<dbReference type="KEGG" id="sawl:NGM29_18255"/>
<gene>
    <name evidence="2" type="ORF">NGM29_18255</name>
</gene>
<dbReference type="GeneID" id="73292031"/>
<dbReference type="EMBL" id="CP100355">
    <property type="protein sequence ID" value="UTF53682.1"/>
    <property type="molecule type" value="Genomic_DNA"/>
</dbReference>
<proteinExistence type="predicted"/>
<feature type="domain" description="NAD-dependent epimerase/dehydratase" evidence="1">
    <location>
        <begin position="3"/>
        <end position="195"/>
    </location>
</feature>
<dbReference type="RefSeq" id="WP_254158206.1">
    <property type="nucleotide sequence ID" value="NZ_CP100355.1"/>
</dbReference>
<dbReference type="SUPFAM" id="SSF51735">
    <property type="entry name" value="NAD(P)-binding Rossmann-fold domains"/>
    <property type="match status" value="1"/>
</dbReference>
<dbReference type="GO" id="GO:0044877">
    <property type="term" value="F:protein-containing complex binding"/>
    <property type="evidence" value="ECO:0007669"/>
    <property type="project" value="TreeGrafter"/>
</dbReference>
<dbReference type="InterPro" id="IPR036291">
    <property type="entry name" value="NAD(P)-bd_dom_sf"/>
</dbReference>
<reference evidence="2" key="1">
    <citation type="submission" date="2022-06" db="EMBL/GenBank/DDBJ databases">
        <title>Diverse halophilic archaea isolated from saline environments.</title>
        <authorList>
            <person name="Cui H.-L."/>
        </authorList>
    </citation>
    <scope>NUCLEOTIDE SEQUENCE</scope>
    <source>
        <strain evidence="2">WLHS1</strain>
    </source>
</reference>
<sequence length="315" mass="34362">MRIAITGGTGFVGSHLARRLGDDGHDLVLIARGINERNADLLERENVEFVPAAVTDRRALREAFVDCNVVAHLAGINYERETQTYETVHVDGTRAVVEAAADAGVSKLLLTSYLRARPDCGWAYHESKWKAERIVRRSGLEHTVVKPGVVYGPGDRMLWGIARSLATVPVFPRVGLGERRIRPVAIEDLVDVLVASTVEDRLSETTVAVTGPEELTVAELVKQVGDAIGRNPIVVPAPVRAHLVSAWMQERALETPIVTTAAVRMLAEEATDPAPEAMCDPLPEALEPTRSCSRRRIAAGLPRLEPFGVGELRWP</sequence>
<evidence type="ECO:0000313" key="3">
    <source>
        <dbReference type="Proteomes" id="UP001056855"/>
    </source>
</evidence>
<organism evidence="2 3">
    <name type="scientific">Natronosalvus rutilus</name>
    <dbReference type="NCBI Taxonomy" id="2953753"/>
    <lineage>
        <taxon>Archaea</taxon>
        <taxon>Methanobacteriati</taxon>
        <taxon>Methanobacteriota</taxon>
        <taxon>Stenosarchaea group</taxon>
        <taxon>Halobacteria</taxon>
        <taxon>Halobacteriales</taxon>
        <taxon>Natrialbaceae</taxon>
        <taxon>Natronosalvus</taxon>
    </lineage>
</organism>
<protein>
    <submittedName>
        <fullName evidence="2">NAD(P)H-binding protein</fullName>
    </submittedName>
</protein>
<dbReference type="Pfam" id="PF01370">
    <property type="entry name" value="Epimerase"/>
    <property type="match status" value="1"/>
</dbReference>
<evidence type="ECO:0000313" key="2">
    <source>
        <dbReference type="EMBL" id="UTF53682.1"/>
    </source>
</evidence>
<keyword evidence="3" id="KW-1185">Reference proteome</keyword>
<dbReference type="Proteomes" id="UP001056855">
    <property type="component" value="Chromosome"/>
</dbReference>
<dbReference type="InterPro" id="IPR001509">
    <property type="entry name" value="Epimerase_deHydtase"/>
</dbReference>
<dbReference type="PANTHER" id="PTHR12126:SF11">
    <property type="entry name" value="NADH DEHYDROGENASE [UBIQUINONE] 1 ALPHA SUBCOMPLEX SUBUNIT 9, MITOCHONDRIAL"/>
    <property type="match status" value="1"/>
</dbReference>
<dbReference type="PANTHER" id="PTHR12126">
    <property type="entry name" value="NADH-UBIQUINONE OXIDOREDUCTASE 39 KDA SUBUNIT-RELATED"/>
    <property type="match status" value="1"/>
</dbReference>
<dbReference type="Gene3D" id="3.40.50.720">
    <property type="entry name" value="NAD(P)-binding Rossmann-like Domain"/>
    <property type="match status" value="1"/>
</dbReference>
<dbReference type="AlphaFoldDB" id="A0A9E7SV92"/>